<dbReference type="Gene3D" id="1.10.3970.10">
    <property type="entry name" value="BSD domain"/>
    <property type="match status" value="1"/>
</dbReference>
<dbReference type="PANTHER" id="PTHR16019:SF6">
    <property type="entry name" value="SYNAPSE-ASSOCIATED PROTEIN 1"/>
    <property type="match status" value="1"/>
</dbReference>
<feature type="compositionally biased region" description="Low complexity" evidence="1">
    <location>
        <begin position="324"/>
        <end position="338"/>
    </location>
</feature>
<feature type="domain" description="BSD" evidence="2">
    <location>
        <begin position="244"/>
        <end position="296"/>
    </location>
</feature>
<proteinExistence type="predicted"/>
<dbReference type="STRING" id="178035.A0A154PR66"/>
<feature type="region of interest" description="Disordered" evidence="1">
    <location>
        <begin position="397"/>
        <end position="418"/>
    </location>
</feature>
<protein>
    <submittedName>
        <fullName evidence="3">Synapse-associated protein of 47 kDa</fullName>
    </submittedName>
</protein>
<dbReference type="InterPro" id="IPR035925">
    <property type="entry name" value="BSD_dom_sf"/>
</dbReference>
<organism evidence="3 4">
    <name type="scientific">Dufourea novaeangliae</name>
    <name type="common">Sweat bee</name>
    <dbReference type="NCBI Taxonomy" id="178035"/>
    <lineage>
        <taxon>Eukaryota</taxon>
        <taxon>Metazoa</taxon>
        <taxon>Ecdysozoa</taxon>
        <taxon>Arthropoda</taxon>
        <taxon>Hexapoda</taxon>
        <taxon>Insecta</taxon>
        <taxon>Pterygota</taxon>
        <taxon>Neoptera</taxon>
        <taxon>Endopterygota</taxon>
        <taxon>Hymenoptera</taxon>
        <taxon>Apocrita</taxon>
        <taxon>Aculeata</taxon>
        <taxon>Apoidea</taxon>
        <taxon>Anthophila</taxon>
        <taxon>Halictidae</taxon>
        <taxon>Rophitinae</taxon>
        <taxon>Dufourea</taxon>
    </lineage>
</organism>
<dbReference type="EMBL" id="KQ435075">
    <property type="protein sequence ID" value="KZC14415.1"/>
    <property type="molecule type" value="Genomic_DNA"/>
</dbReference>
<dbReference type="InterPro" id="IPR005607">
    <property type="entry name" value="BSD_dom"/>
</dbReference>
<accession>A0A154PR66</accession>
<reference evidence="3 4" key="1">
    <citation type="submission" date="2015-07" db="EMBL/GenBank/DDBJ databases">
        <title>The genome of Dufourea novaeangliae.</title>
        <authorList>
            <person name="Pan H."/>
            <person name="Kapheim K."/>
        </authorList>
    </citation>
    <scope>NUCLEOTIDE SEQUENCE [LARGE SCALE GENOMIC DNA]</scope>
    <source>
        <strain evidence="3">0120121106</strain>
        <tissue evidence="3">Whole body</tissue>
    </source>
</reference>
<gene>
    <name evidence="3" type="ORF">WN55_07013</name>
</gene>
<name>A0A154PR66_DUFNO</name>
<dbReference type="SMART" id="SM00751">
    <property type="entry name" value="BSD"/>
    <property type="match status" value="1"/>
</dbReference>
<dbReference type="GO" id="GO:0045202">
    <property type="term" value="C:synapse"/>
    <property type="evidence" value="ECO:0007669"/>
    <property type="project" value="TreeGrafter"/>
</dbReference>
<evidence type="ECO:0000256" key="1">
    <source>
        <dbReference type="SAM" id="MobiDB-lite"/>
    </source>
</evidence>
<dbReference type="Pfam" id="PF03909">
    <property type="entry name" value="BSD"/>
    <property type="match status" value="1"/>
</dbReference>
<dbReference type="GO" id="GO:0038203">
    <property type="term" value="P:TORC2 signaling"/>
    <property type="evidence" value="ECO:0007669"/>
    <property type="project" value="TreeGrafter"/>
</dbReference>
<dbReference type="InterPro" id="IPR051494">
    <property type="entry name" value="BSD_domain-containing"/>
</dbReference>
<feature type="compositionally biased region" description="Polar residues" evidence="1">
    <location>
        <begin position="1"/>
        <end position="11"/>
    </location>
</feature>
<dbReference type="GO" id="GO:0048172">
    <property type="term" value="P:regulation of short-term neuronal synaptic plasticity"/>
    <property type="evidence" value="ECO:0007669"/>
    <property type="project" value="TreeGrafter"/>
</dbReference>
<feature type="compositionally biased region" description="Low complexity" evidence="1">
    <location>
        <begin position="115"/>
        <end position="127"/>
    </location>
</feature>
<sequence>MFTGLTNQVSTWIGKKAESGGTEMPAEKKKVLTSPLGEGKLVEEKKDSPTKGIKKLEMFAGVKTQMTGWLSGGIAGLGRSGAHANEGESPAPVNEAQVAQNTQGPAEQVKDDDASSATGGADSGPASLEGTPTDDKNGPQAFGSVSTKALESAKSLGGLLYSAVNKAGKTVVEAGVKIKKTVEENRLVAELNKEQEAFIANKPTEKGEAVAPWVGAPNEDVLREECLCLSTDKSNFLRPPPVGVDFAWDFEAVQAMAEATLALDPNLENMRFQLVPKEISEEQFWRNYFYRVSVLRQSHELNVMAQAENRENLTGTVNQPEVQVTTGQETSGTVTTGSNSASADSPGHEFVSDSMRVTDTDLQEVREGMKKLGMQPPKEEDWERELEAELKDYEVVTSAEDKNGVPMPARDTTDKDDWQKQIDELLANEDDEDLK</sequence>
<dbReference type="PROSITE" id="PS50858">
    <property type="entry name" value="BSD"/>
    <property type="match status" value="1"/>
</dbReference>
<dbReference type="GO" id="GO:0005794">
    <property type="term" value="C:Golgi apparatus"/>
    <property type="evidence" value="ECO:0007669"/>
    <property type="project" value="TreeGrafter"/>
</dbReference>
<dbReference type="PANTHER" id="PTHR16019">
    <property type="entry name" value="SYNAPSE-ASSOCIATED PROTEIN"/>
    <property type="match status" value="1"/>
</dbReference>
<feature type="region of interest" description="Disordered" evidence="1">
    <location>
        <begin position="324"/>
        <end position="351"/>
    </location>
</feature>
<dbReference type="GO" id="GO:0005634">
    <property type="term" value="C:nucleus"/>
    <property type="evidence" value="ECO:0007669"/>
    <property type="project" value="TreeGrafter"/>
</dbReference>
<evidence type="ECO:0000259" key="2">
    <source>
        <dbReference type="PROSITE" id="PS50858"/>
    </source>
</evidence>
<dbReference type="AlphaFoldDB" id="A0A154PR66"/>
<dbReference type="OrthoDB" id="47923at2759"/>
<dbReference type="SUPFAM" id="SSF140383">
    <property type="entry name" value="BSD domain-like"/>
    <property type="match status" value="1"/>
</dbReference>
<dbReference type="OMA" id="GVDFAWD"/>
<feature type="region of interest" description="Disordered" evidence="1">
    <location>
        <begin position="80"/>
        <end position="143"/>
    </location>
</feature>
<feature type="region of interest" description="Disordered" evidence="1">
    <location>
        <begin position="1"/>
        <end position="52"/>
    </location>
</feature>
<evidence type="ECO:0000313" key="3">
    <source>
        <dbReference type="EMBL" id="KZC14415.1"/>
    </source>
</evidence>
<keyword evidence="4" id="KW-1185">Reference proteome</keyword>
<feature type="compositionally biased region" description="Basic and acidic residues" evidence="1">
    <location>
        <begin position="40"/>
        <end position="52"/>
    </location>
</feature>
<dbReference type="Proteomes" id="UP000076502">
    <property type="component" value="Unassembled WGS sequence"/>
</dbReference>
<evidence type="ECO:0000313" key="4">
    <source>
        <dbReference type="Proteomes" id="UP000076502"/>
    </source>
</evidence>